<name>A0A2V2V8G9_TRYCR</name>
<dbReference type="PANTHER" id="PTHR42663">
    <property type="entry name" value="HYDROLASE C777.06C-RELATED-RELATED"/>
    <property type="match status" value="1"/>
</dbReference>
<dbReference type="SUPFAM" id="SSF56281">
    <property type="entry name" value="Metallo-hydrolase/oxidoreductase"/>
    <property type="match status" value="1"/>
</dbReference>
<accession>A0A2V2V8G9</accession>
<dbReference type="VEuPathDB" id="TriTrypDB:TcCLB.511821.20"/>
<dbReference type="VEuPathDB" id="TriTrypDB:ECC02_005796"/>
<dbReference type="Proteomes" id="UP000246121">
    <property type="component" value="Unassembled WGS sequence"/>
</dbReference>
<dbReference type="PANTHER" id="PTHR42663:SF6">
    <property type="entry name" value="HYDROLASE C777.06C-RELATED"/>
    <property type="match status" value="1"/>
</dbReference>
<evidence type="ECO:0000259" key="1">
    <source>
        <dbReference type="Pfam" id="PF12706"/>
    </source>
</evidence>
<evidence type="ECO:0000313" key="2">
    <source>
        <dbReference type="EMBL" id="PWU90603.1"/>
    </source>
</evidence>
<dbReference type="VEuPathDB" id="TriTrypDB:TCSYLVIO_000291"/>
<dbReference type="VEuPathDB" id="TriTrypDB:BCY84_17338"/>
<dbReference type="VEuPathDB" id="TriTrypDB:TcG_03805"/>
<protein>
    <recommendedName>
        <fullName evidence="1">Metallo-beta-lactamase domain-containing protein</fullName>
    </recommendedName>
</protein>
<reference evidence="2 3" key="1">
    <citation type="journal article" date="2018" name="Microb. Genom.">
        <title>Expanding an expanded genome: long-read sequencing of Trypanosoma cruzi.</title>
        <authorList>
            <person name="Berna L."/>
            <person name="Rodriguez M."/>
            <person name="Chiribao M.L."/>
            <person name="Parodi-Talice A."/>
            <person name="Pita S."/>
            <person name="Rijo G."/>
            <person name="Alvarez-Valin F."/>
            <person name="Robello C."/>
        </authorList>
    </citation>
    <scope>NUCLEOTIDE SEQUENCE [LARGE SCALE GENOMIC DNA]</scope>
    <source>
        <strain evidence="2 3">Dm28c</strain>
    </source>
</reference>
<dbReference type="VEuPathDB" id="TriTrypDB:C3747_92g89"/>
<dbReference type="CDD" id="cd16279">
    <property type="entry name" value="metallo-hydrolase-like_MBL-fold"/>
    <property type="match status" value="1"/>
</dbReference>
<organism evidence="2 3">
    <name type="scientific">Trypanosoma cruzi</name>
    <dbReference type="NCBI Taxonomy" id="5693"/>
    <lineage>
        <taxon>Eukaryota</taxon>
        <taxon>Discoba</taxon>
        <taxon>Euglenozoa</taxon>
        <taxon>Kinetoplastea</taxon>
        <taxon>Metakinetoplastina</taxon>
        <taxon>Trypanosomatida</taxon>
        <taxon>Trypanosomatidae</taxon>
        <taxon>Trypanosoma</taxon>
        <taxon>Schizotrypanum</taxon>
    </lineage>
</organism>
<dbReference type="VEuPathDB" id="TriTrypDB:TcYC6_0030520"/>
<dbReference type="Gene3D" id="3.60.15.10">
    <property type="entry name" value="Ribonuclease Z/Hydroxyacylglutathione hydrolase-like"/>
    <property type="match status" value="1"/>
</dbReference>
<dbReference type="InterPro" id="IPR036866">
    <property type="entry name" value="RibonucZ/Hydroxyglut_hydro"/>
</dbReference>
<dbReference type="VEuPathDB" id="TriTrypDB:TcCLB.510533.20"/>
<proteinExistence type="predicted"/>
<gene>
    <name evidence="2" type="ORF">C4B63_49g130</name>
</gene>
<dbReference type="VEuPathDB" id="TriTrypDB:Tc_MARK_146"/>
<dbReference type="AlphaFoldDB" id="A0A2V2V8G9"/>
<dbReference type="VEuPathDB" id="TriTrypDB:C4B63_49g130"/>
<dbReference type="VEuPathDB" id="TriTrypDB:TCDM_02613"/>
<dbReference type="VEuPathDB" id="TriTrypDB:TcCL_NonESM00468"/>
<comment type="caution">
    <text evidence="2">The sequence shown here is derived from an EMBL/GenBank/DDBJ whole genome shotgun (WGS) entry which is preliminary data.</text>
</comment>
<sequence>MSNMDGSTFSLTIVGSGCSTGVPVIGHLSGNCACAEAMRDAEGPNRRNNVSLLITVPSPHGGSNGDGLGVRRVLIDCGKTFRDAYFRVLAKHQVQTVDALLLTHDHVDAVGGLDDMRDLQRMSLDGHDNWFVEQYIPTYASAKTMNALRCQFGYIHRNSRVMGPAPRTAEEHESIMQHFAEERERAGLTNKIGTRRSTALELFTLPDDTPTPFCIPALGADFKFYAVPVEHGAGYTALGFVFGRGVAFRSVGATGAIVANHSCVVYLSDVSTVPAAAMMFLQDLVKIDVLIVDLLHGPGYRYETHYCMDDVIKLVASLQPNCTYTIGMYCDVEHERGNQQLQERLEELRCSGKCGSNVLSVELGFDGLHILLPL</sequence>
<feature type="domain" description="Metallo-beta-lactamase" evidence="1">
    <location>
        <begin position="71"/>
        <end position="326"/>
    </location>
</feature>
<dbReference type="Pfam" id="PF12706">
    <property type="entry name" value="Lactamase_B_2"/>
    <property type="match status" value="1"/>
</dbReference>
<dbReference type="VEuPathDB" id="TriTrypDB:TcBrA4_0094120"/>
<evidence type="ECO:0000313" key="3">
    <source>
        <dbReference type="Proteomes" id="UP000246121"/>
    </source>
</evidence>
<dbReference type="EMBL" id="PRFA01000049">
    <property type="protein sequence ID" value="PWU90603.1"/>
    <property type="molecule type" value="Genomic_DNA"/>
</dbReference>
<dbReference type="InterPro" id="IPR001279">
    <property type="entry name" value="Metallo-B-lactamas"/>
</dbReference>